<evidence type="ECO:0000313" key="2">
    <source>
        <dbReference type="Proteomes" id="UP000533905"/>
    </source>
</evidence>
<reference evidence="1 2" key="1">
    <citation type="submission" date="2020-04" db="EMBL/GenBank/DDBJ databases">
        <title>Massilia sp. nov., a cold adapted bacteria isolated from Arctic soil.</title>
        <authorList>
            <person name="Son J."/>
            <person name="Ka J.-O."/>
        </authorList>
    </citation>
    <scope>NUCLEOTIDE SEQUENCE [LARGE SCALE GENOMIC DNA]</scope>
    <source>
        <strain evidence="1 2">ML15P13</strain>
    </source>
</reference>
<keyword evidence="2" id="KW-1185">Reference proteome</keyword>
<comment type="caution">
    <text evidence="1">The sequence shown here is derived from an EMBL/GenBank/DDBJ whole genome shotgun (WGS) entry which is preliminary data.</text>
</comment>
<gene>
    <name evidence="1" type="ORF">HGB41_01340</name>
</gene>
<protein>
    <submittedName>
        <fullName evidence="1">Uncharacterized protein</fullName>
    </submittedName>
</protein>
<dbReference type="AlphaFoldDB" id="A0A7Y2JVG9"/>
<dbReference type="RefSeq" id="WP_171080331.1">
    <property type="nucleotide sequence ID" value="NZ_JABAIV010000001.1"/>
</dbReference>
<name>A0A7Y2JVG9_9BURK</name>
<organism evidence="1 2">
    <name type="scientific">Telluria aromaticivorans</name>
    <dbReference type="NCBI Taxonomy" id="2725995"/>
    <lineage>
        <taxon>Bacteria</taxon>
        <taxon>Pseudomonadati</taxon>
        <taxon>Pseudomonadota</taxon>
        <taxon>Betaproteobacteria</taxon>
        <taxon>Burkholderiales</taxon>
        <taxon>Oxalobacteraceae</taxon>
        <taxon>Telluria group</taxon>
        <taxon>Telluria</taxon>
    </lineage>
</organism>
<accession>A0A7Y2JVG9</accession>
<proteinExistence type="predicted"/>
<dbReference type="EMBL" id="JABAIV010000001">
    <property type="protein sequence ID" value="NNG21650.1"/>
    <property type="molecule type" value="Genomic_DNA"/>
</dbReference>
<evidence type="ECO:0000313" key="1">
    <source>
        <dbReference type="EMBL" id="NNG21650.1"/>
    </source>
</evidence>
<dbReference type="Proteomes" id="UP000533905">
    <property type="component" value="Unassembled WGS sequence"/>
</dbReference>
<sequence length="117" mass="13061">MSEIGYTIVEPPSLGEWLGNVKNRAMLVALLTWLRHQLFDALKDDFPTLKIEVIKVEYLGSYPAFGIHGDDVPSDLPDRLNGLIERILFESSIADFLNFAMNGNIDWAAEAQTLLGP</sequence>